<keyword evidence="1" id="KW-0812">Transmembrane</keyword>
<keyword evidence="3" id="KW-1185">Reference proteome</keyword>
<proteinExistence type="predicted"/>
<dbReference type="EMBL" id="KI631176">
    <property type="protein sequence ID" value="EYU29632.1"/>
    <property type="molecule type" value="Genomic_DNA"/>
</dbReference>
<sequence length="78" mass="9087">MGGGMEMRKNHWIEEWATARENLEHHFRWTRRNLALAGIFGIAVPVLVYKGIVKDFVSFPFSLTMISLIDSIFHLFVH</sequence>
<dbReference type="Proteomes" id="UP000030748">
    <property type="component" value="Unassembled WGS sequence"/>
</dbReference>
<accession>A0A022QLQ2</accession>
<dbReference type="GO" id="GO:0045271">
    <property type="term" value="C:respiratory chain complex I"/>
    <property type="evidence" value="ECO:0000318"/>
    <property type="project" value="GO_Central"/>
</dbReference>
<dbReference type="AlphaFoldDB" id="A0A022QLQ2"/>
<evidence type="ECO:0000313" key="3">
    <source>
        <dbReference type="Proteomes" id="UP000030748"/>
    </source>
</evidence>
<protein>
    <submittedName>
        <fullName evidence="2">Uncharacterized protein</fullName>
    </submittedName>
</protein>
<feature type="transmembrane region" description="Helical" evidence="1">
    <location>
        <begin position="34"/>
        <end position="52"/>
    </location>
</feature>
<dbReference type="PANTHER" id="PTHR35479">
    <property type="entry name" value="UNNAMED PRODUCT"/>
    <property type="match status" value="1"/>
</dbReference>
<evidence type="ECO:0000256" key="1">
    <source>
        <dbReference type="SAM" id="Phobius"/>
    </source>
</evidence>
<gene>
    <name evidence="2" type="ORF">MIMGU_mgv1a017385mg</name>
</gene>
<organism evidence="2 3">
    <name type="scientific">Erythranthe guttata</name>
    <name type="common">Yellow monkey flower</name>
    <name type="synonym">Mimulus guttatus</name>
    <dbReference type="NCBI Taxonomy" id="4155"/>
    <lineage>
        <taxon>Eukaryota</taxon>
        <taxon>Viridiplantae</taxon>
        <taxon>Streptophyta</taxon>
        <taxon>Embryophyta</taxon>
        <taxon>Tracheophyta</taxon>
        <taxon>Spermatophyta</taxon>
        <taxon>Magnoliopsida</taxon>
        <taxon>eudicotyledons</taxon>
        <taxon>Gunneridae</taxon>
        <taxon>Pentapetalae</taxon>
        <taxon>asterids</taxon>
        <taxon>lamiids</taxon>
        <taxon>Lamiales</taxon>
        <taxon>Phrymaceae</taxon>
        <taxon>Erythranthe</taxon>
    </lineage>
</organism>
<keyword evidence="1" id="KW-1133">Transmembrane helix</keyword>
<feature type="transmembrane region" description="Helical" evidence="1">
    <location>
        <begin position="58"/>
        <end position="77"/>
    </location>
</feature>
<name>A0A022QLQ2_ERYGU</name>
<keyword evidence="1" id="KW-0472">Membrane</keyword>
<dbReference type="PANTHER" id="PTHR35479:SF4">
    <property type="entry name" value="OS01G0750800 PROTEIN"/>
    <property type="match status" value="1"/>
</dbReference>
<dbReference type="STRING" id="4155.A0A022QLQ2"/>
<evidence type="ECO:0000313" key="2">
    <source>
        <dbReference type="EMBL" id="EYU29632.1"/>
    </source>
</evidence>
<reference evidence="2 3" key="1">
    <citation type="journal article" date="2013" name="Proc. Natl. Acad. Sci. U.S.A.">
        <title>Fine-scale variation in meiotic recombination in Mimulus inferred from population shotgun sequencing.</title>
        <authorList>
            <person name="Hellsten U."/>
            <person name="Wright K.M."/>
            <person name="Jenkins J."/>
            <person name="Shu S."/>
            <person name="Yuan Y."/>
            <person name="Wessler S.R."/>
            <person name="Schmutz J."/>
            <person name="Willis J.H."/>
            <person name="Rokhsar D.S."/>
        </authorList>
    </citation>
    <scope>NUCLEOTIDE SEQUENCE [LARGE SCALE GENOMIC DNA]</scope>
    <source>
        <strain evidence="3">cv. DUN x IM62</strain>
    </source>
</reference>